<dbReference type="InterPro" id="IPR036864">
    <property type="entry name" value="Zn2-C6_fun-type_DNA-bd_sf"/>
</dbReference>
<dbReference type="InterPro" id="IPR001138">
    <property type="entry name" value="Zn2Cys6_DnaBD"/>
</dbReference>
<dbReference type="SMART" id="SM00906">
    <property type="entry name" value="Fungal_trans"/>
    <property type="match status" value="1"/>
</dbReference>
<dbReference type="CDD" id="cd12148">
    <property type="entry name" value="fungal_TF_MHR"/>
    <property type="match status" value="1"/>
</dbReference>
<dbReference type="Proteomes" id="UP001215280">
    <property type="component" value="Unassembled WGS sequence"/>
</dbReference>
<comment type="caution">
    <text evidence="4">The sequence shown here is derived from an EMBL/GenBank/DDBJ whole genome shotgun (WGS) entry which is preliminary data.</text>
</comment>
<dbReference type="GO" id="GO:0008270">
    <property type="term" value="F:zinc ion binding"/>
    <property type="evidence" value="ECO:0007669"/>
    <property type="project" value="InterPro"/>
</dbReference>
<proteinExistence type="predicted"/>
<organism evidence="4 5">
    <name type="scientific">Mycena maculata</name>
    <dbReference type="NCBI Taxonomy" id="230809"/>
    <lineage>
        <taxon>Eukaryota</taxon>
        <taxon>Fungi</taxon>
        <taxon>Dikarya</taxon>
        <taxon>Basidiomycota</taxon>
        <taxon>Agaricomycotina</taxon>
        <taxon>Agaricomycetes</taxon>
        <taxon>Agaricomycetidae</taxon>
        <taxon>Agaricales</taxon>
        <taxon>Marasmiineae</taxon>
        <taxon>Mycenaceae</taxon>
        <taxon>Mycena</taxon>
    </lineage>
</organism>
<dbReference type="PANTHER" id="PTHR46910">
    <property type="entry name" value="TRANSCRIPTION FACTOR PDR1"/>
    <property type="match status" value="1"/>
</dbReference>
<dbReference type="PROSITE" id="PS00463">
    <property type="entry name" value="ZN2_CY6_FUNGAL_1"/>
    <property type="match status" value="1"/>
</dbReference>
<evidence type="ECO:0000313" key="4">
    <source>
        <dbReference type="EMBL" id="KAJ7731002.1"/>
    </source>
</evidence>
<evidence type="ECO:0000259" key="3">
    <source>
        <dbReference type="PROSITE" id="PS50048"/>
    </source>
</evidence>
<dbReference type="Pfam" id="PF04082">
    <property type="entry name" value="Fungal_trans"/>
    <property type="match status" value="1"/>
</dbReference>
<dbReference type="PANTHER" id="PTHR46910:SF38">
    <property type="entry name" value="ZN(2)-C6 FUNGAL-TYPE DOMAIN-CONTAINING PROTEIN"/>
    <property type="match status" value="1"/>
</dbReference>
<dbReference type="GO" id="GO:0006351">
    <property type="term" value="P:DNA-templated transcription"/>
    <property type="evidence" value="ECO:0007669"/>
    <property type="project" value="InterPro"/>
</dbReference>
<dbReference type="CDD" id="cd00067">
    <property type="entry name" value="GAL4"/>
    <property type="match status" value="1"/>
</dbReference>
<keyword evidence="5" id="KW-1185">Reference proteome</keyword>
<dbReference type="InterPro" id="IPR007219">
    <property type="entry name" value="XnlR_reg_dom"/>
</dbReference>
<dbReference type="GO" id="GO:0000981">
    <property type="term" value="F:DNA-binding transcription factor activity, RNA polymerase II-specific"/>
    <property type="evidence" value="ECO:0007669"/>
    <property type="project" value="InterPro"/>
</dbReference>
<dbReference type="GO" id="GO:0003677">
    <property type="term" value="F:DNA binding"/>
    <property type="evidence" value="ECO:0007669"/>
    <property type="project" value="InterPro"/>
</dbReference>
<dbReference type="AlphaFoldDB" id="A0AAD7MT72"/>
<protein>
    <submittedName>
        <fullName evidence="4">Fungal-specific transcription factor domain-containing protein</fullName>
    </submittedName>
</protein>
<dbReference type="SUPFAM" id="SSF57701">
    <property type="entry name" value="Zn2/Cys6 DNA-binding domain"/>
    <property type="match status" value="1"/>
</dbReference>
<evidence type="ECO:0000313" key="5">
    <source>
        <dbReference type="Proteomes" id="UP001215280"/>
    </source>
</evidence>
<dbReference type="InterPro" id="IPR050987">
    <property type="entry name" value="AtrR-like"/>
</dbReference>
<reference evidence="4" key="1">
    <citation type="submission" date="2023-03" db="EMBL/GenBank/DDBJ databases">
        <title>Massive genome expansion in bonnet fungi (Mycena s.s.) driven by repeated elements and novel gene families across ecological guilds.</title>
        <authorList>
            <consortium name="Lawrence Berkeley National Laboratory"/>
            <person name="Harder C.B."/>
            <person name="Miyauchi S."/>
            <person name="Viragh M."/>
            <person name="Kuo A."/>
            <person name="Thoen E."/>
            <person name="Andreopoulos B."/>
            <person name="Lu D."/>
            <person name="Skrede I."/>
            <person name="Drula E."/>
            <person name="Henrissat B."/>
            <person name="Morin E."/>
            <person name="Kohler A."/>
            <person name="Barry K."/>
            <person name="LaButti K."/>
            <person name="Morin E."/>
            <person name="Salamov A."/>
            <person name="Lipzen A."/>
            <person name="Mereny Z."/>
            <person name="Hegedus B."/>
            <person name="Baldrian P."/>
            <person name="Stursova M."/>
            <person name="Weitz H."/>
            <person name="Taylor A."/>
            <person name="Grigoriev I.V."/>
            <person name="Nagy L.G."/>
            <person name="Martin F."/>
            <person name="Kauserud H."/>
        </authorList>
    </citation>
    <scope>NUCLEOTIDE SEQUENCE</scope>
    <source>
        <strain evidence="4">CBHHK188m</strain>
    </source>
</reference>
<evidence type="ECO:0000256" key="1">
    <source>
        <dbReference type="ARBA" id="ARBA00022723"/>
    </source>
</evidence>
<dbReference type="Pfam" id="PF00172">
    <property type="entry name" value="Zn_clus"/>
    <property type="match status" value="1"/>
</dbReference>
<sequence length="634" mass="71328">MPSSDAHSSSAGSSGTRRLRVQRACNVCRRRKRRCDGQERCDLCAKHNFKCTYVEPALPLELNGSVAELYEALQGPPIPGSVDYVGMLKVQIRVAEVLLEKQKAALKEGGPGVQVILNVIHQLDSLTTHTPLPDDLTFDEITTSFQSMSITDRTWEPGFCGKSSRAALAKYALNLARSGQVSSPQPVAPWQSGRKSRTIKSVASKSVPSVTIPRPTYTFPDDDLLRSLVSLYFINVNRFLPLLHNPTFEESLTQNLHKTHRSFAKTLLLVCAVGARYDDRVLPNAGWKWFNQVNVWEHSIERFPTLYDVQAFCLAAEFLDATSGPRTSWQFVGFGIRIAEDLALHRFRVCRGAMAFEQELEKRAWWVLMVFDAQISATLGRVTALEAVDFNQHPPILCDDEYWGNPDTTLFMQPAGKPSIAAFFNHLIELNRILALSCKILYSTKPRRLALGLEDDGWQEKVVRELDSALNTWFETIPDHLHWKLDSPIQDDTFFDQSAVLQCTYYYTRIMIHRPFIPVIRGILDPTHLPSLAICTTAARACINVAEMQQQRRPNTPLRFGQTPLFTSAVVLLLNLWGGSGTAVAKTKDLHDIHRCITMLSAWRSQWPSVDALIDALQRLVALDQRPPDHQLGP</sequence>
<evidence type="ECO:0000256" key="2">
    <source>
        <dbReference type="ARBA" id="ARBA00023242"/>
    </source>
</evidence>
<dbReference type="Gene3D" id="4.10.240.10">
    <property type="entry name" value="Zn(2)-C6 fungal-type DNA-binding domain"/>
    <property type="match status" value="1"/>
</dbReference>
<dbReference type="EMBL" id="JARJLG010000186">
    <property type="protein sequence ID" value="KAJ7731002.1"/>
    <property type="molecule type" value="Genomic_DNA"/>
</dbReference>
<dbReference type="SMART" id="SM00066">
    <property type="entry name" value="GAL4"/>
    <property type="match status" value="1"/>
</dbReference>
<keyword evidence="1" id="KW-0479">Metal-binding</keyword>
<accession>A0AAD7MT72</accession>
<gene>
    <name evidence="4" type="ORF">DFH07DRAFT_157562</name>
</gene>
<name>A0AAD7MT72_9AGAR</name>
<dbReference type="PROSITE" id="PS50048">
    <property type="entry name" value="ZN2_CY6_FUNGAL_2"/>
    <property type="match status" value="1"/>
</dbReference>
<feature type="domain" description="Zn(2)-C6 fungal-type" evidence="3">
    <location>
        <begin position="24"/>
        <end position="53"/>
    </location>
</feature>
<keyword evidence="2" id="KW-0539">Nucleus</keyword>